<dbReference type="PANTHER" id="PTHR20961">
    <property type="entry name" value="GLYCOSYLTRANSFERASE"/>
    <property type="match status" value="1"/>
</dbReference>
<dbReference type="GO" id="GO:0016763">
    <property type="term" value="F:pentosyltransferase activity"/>
    <property type="evidence" value="ECO:0007669"/>
    <property type="project" value="UniProtKB-ARBA"/>
</dbReference>
<evidence type="ECO:0000256" key="4">
    <source>
        <dbReference type="ARBA" id="ARBA00023180"/>
    </source>
</evidence>
<evidence type="ECO:0000259" key="6">
    <source>
        <dbReference type="Pfam" id="PF04577"/>
    </source>
</evidence>
<feature type="domain" description="Glycosyltransferase 61 catalytic" evidence="6">
    <location>
        <begin position="81"/>
        <end position="143"/>
    </location>
</feature>
<evidence type="ECO:0000256" key="3">
    <source>
        <dbReference type="ARBA" id="ARBA00022679"/>
    </source>
</evidence>
<keyword evidence="4" id="KW-0325">Glycoprotein</keyword>
<dbReference type="InterPro" id="IPR007657">
    <property type="entry name" value="Glycosyltransferase_61"/>
</dbReference>
<feature type="compositionally biased region" description="Acidic residues" evidence="5">
    <location>
        <begin position="31"/>
        <end position="40"/>
    </location>
</feature>
<evidence type="ECO:0000256" key="5">
    <source>
        <dbReference type="SAM" id="MobiDB-lite"/>
    </source>
</evidence>
<reference evidence="7" key="1">
    <citation type="submission" date="2018-02" db="EMBL/GenBank/DDBJ databases">
        <authorList>
            <person name="Cohen D.B."/>
            <person name="Kent A.D."/>
        </authorList>
    </citation>
    <scope>NUCLEOTIDE SEQUENCE</scope>
</reference>
<dbReference type="EMBL" id="OIVN01006002">
    <property type="protein sequence ID" value="SPD24807.1"/>
    <property type="molecule type" value="Genomic_DNA"/>
</dbReference>
<gene>
    <name evidence="7" type="ORF">FSB_LOCUS52689</name>
</gene>
<dbReference type="GO" id="GO:0000139">
    <property type="term" value="C:Golgi membrane"/>
    <property type="evidence" value="ECO:0007669"/>
    <property type="project" value="UniProtKB-SubCell"/>
</dbReference>
<dbReference type="Pfam" id="PF04577">
    <property type="entry name" value="Glyco_transf_61"/>
    <property type="match status" value="1"/>
</dbReference>
<comment type="subcellular location">
    <subcellularLocation>
        <location evidence="1">Golgi apparatus membrane</location>
        <topology evidence="1">Single-pass type II membrane protein</topology>
    </subcellularLocation>
</comment>
<evidence type="ECO:0000256" key="2">
    <source>
        <dbReference type="ARBA" id="ARBA00022676"/>
    </source>
</evidence>
<sequence length="236" mass="25942">MCTVKGTMDAKALAEHLKERFKKESRNCAPEEIEEADNVSDEGGKEKAKDGSVHCFPGAVIGLKYHDNLALYPTEIPGGTFMNEDEIVDMMEELGFQVDVATPNRMSNLEKFAEELNSCSVMVGAHGAGLTNAVFLPAGAVMVQVVPLGLDWASTNYFGGPASEMGLHYVEYKIEPEESSLFKEYGPDHPVIVDPKSIFLKGYDAARATYVDGQNMKINLVKFREILLKAMKFLGH</sequence>
<evidence type="ECO:0000256" key="1">
    <source>
        <dbReference type="ARBA" id="ARBA00004323"/>
    </source>
</evidence>
<feature type="region of interest" description="Disordered" evidence="5">
    <location>
        <begin position="24"/>
        <end position="48"/>
    </location>
</feature>
<protein>
    <recommendedName>
        <fullName evidence="6">Glycosyltransferase 61 catalytic domain-containing protein</fullName>
    </recommendedName>
</protein>
<dbReference type="PANTHER" id="PTHR20961:SF108">
    <property type="entry name" value="GLYCOSYLTRANSFERASE"/>
    <property type="match status" value="1"/>
</dbReference>
<proteinExistence type="predicted"/>
<dbReference type="AlphaFoldDB" id="A0A2N9IG87"/>
<dbReference type="InterPro" id="IPR049625">
    <property type="entry name" value="Glyco_transf_61_cat"/>
</dbReference>
<name>A0A2N9IG87_FAGSY</name>
<organism evidence="7">
    <name type="scientific">Fagus sylvatica</name>
    <name type="common">Beechnut</name>
    <dbReference type="NCBI Taxonomy" id="28930"/>
    <lineage>
        <taxon>Eukaryota</taxon>
        <taxon>Viridiplantae</taxon>
        <taxon>Streptophyta</taxon>
        <taxon>Embryophyta</taxon>
        <taxon>Tracheophyta</taxon>
        <taxon>Spermatophyta</taxon>
        <taxon>Magnoliopsida</taxon>
        <taxon>eudicotyledons</taxon>
        <taxon>Gunneridae</taxon>
        <taxon>Pentapetalae</taxon>
        <taxon>rosids</taxon>
        <taxon>fabids</taxon>
        <taxon>Fagales</taxon>
        <taxon>Fagaceae</taxon>
        <taxon>Fagus</taxon>
    </lineage>
</organism>
<accession>A0A2N9IG87</accession>
<evidence type="ECO:0000313" key="7">
    <source>
        <dbReference type="EMBL" id="SPD24807.1"/>
    </source>
</evidence>
<keyword evidence="2" id="KW-0328">Glycosyltransferase</keyword>
<keyword evidence="3" id="KW-0808">Transferase</keyword>